<evidence type="ECO:0000259" key="1">
    <source>
        <dbReference type="Pfam" id="PF13460"/>
    </source>
</evidence>
<proteinExistence type="predicted"/>
<dbReference type="InterPro" id="IPR016040">
    <property type="entry name" value="NAD(P)-bd_dom"/>
</dbReference>
<evidence type="ECO:0000313" key="2">
    <source>
        <dbReference type="EMBL" id="SVA53421.1"/>
    </source>
</evidence>
<protein>
    <recommendedName>
        <fullName evidence="1">NAD(P)-binding domain-containing protein</fullName>
    </recommendedName>
</protein>
<dbReference type="InterPro" id="IPR036291">
    <property type="entry name" value="NAD(P)-bd_dom_sf"/>
</dbReference>
<dbReference type="Gene3D" id="3.40.50.720">
    <property type="entry name" value="NAD(P)-binding Rossmann-like Domain"/>
    <property type="match status" value="1"/>
</dbReference>
<accession>A0A381WMB8</accession>
<dbReference type="PANTHER" id="PTHR12126:SF11">
    <property type="entry name" value="NADH DEHYDROGENASE [UBIQUINONE] 1 ALPHA SUBCOMPLEX SUBUNIT 9, MITOCHONDRIAL"/>
    <property type="match status" value="1"/>
</dbReference>
<dbReference type="PANTHER" id="PTHR12126">
    <property type="entry name" value="NADH-UBIQUINONE OXIDOREDUCTASE 39 KDA SUBUNIT-RELATED"/>
    <property type="match status" value="1"/>
</dbReference>
<name>A0A381WMB8_9ZZZZ</name>
<dbReference type="EMBL" id="UINC01012204">
    <property type="protein sequence ID" value="SVA53421.1"/>
    <property type="molecule type" value="Genomic_DNA"/>
</dbReference>
<gene>
    <name evidence="2" type="ORF">METZ01_LOCUS106275</name>
</gene>
<dbReference type="InterPro" id="IPR051207">
    <property type="entry name" value="ComplexI_NDUFA9_subunit"/>
</dbReference>
<sequence>MKIALFGGTGFIGTYLIEELLRMGHTPKVLVRPGSEQKLSHHNKCDIVIGTISDLDAVRSTVSNTDGVIYNIGIIREFPRKKITFEELHFKGARLCMDMASELGVERFILMSANGVKQNGTAYQETKFLSEQYIKETGLEWTVIRPSLVFGDPRGKIEFCSQLRDDMLSIPLPAPLFYEGIIPKNAGSFAMSPIHVKNVAEYFVKALVKKSTIHQTYEIGGIHPFSWKELVSIIATASGKKKWKIPTPVFPLKVMAFVFDRFSWFPITGDQLSMLVQGNTCESKNLFEEFHIEPINFSVSNLSYLHSE</sequence>
<reference evidence="2" key="1">
    <citation type="submission" date="2018-05" db="EMBL/GenBank/DDBJ databases">
        <authorList>
            <person name="Lanie J.A."/>
            <person name="Ng W.-L."/>
            <person name="Kazmierczak K.M."/>
            <person name="Andrzejewski T.M."/>
            <person name="Davidsen T.M."/>
            <person name="Wayne K.J."/>
            <person name="Tettelin H."/>
            <person name="Glass J.I."/>
            <person name="Rusch D."/>
            <person name="Podicherti R."/>
            <person name="Tsui H.-C.T."/>
            <person name="Winkler M.E."/>
        </authorList>
    </citation>
    <scope>NUCLEOTIDE SEQUENCE</scope>
</reference>
<dbReference type="GO" id="GO:0044877">
    <property type="term" value="F:protein-containing complex binding"/>
    <property type="evidence" value="ECO:0007669"/>
    <property type="project" value="TreeGrafter"/>
</dbReference>
<dbReference type="SUPFAM" id="SSF51735">
    <property type="entry name" value="NAD(P)-binding Rossmann-fold domains"/>
    <property type="match status" value="1"/>
</dbReference>
<feature type="domain" description="NAD(P)-binding" evidence="1">
    <location>
        <begin position="7"/>
        <end position="160"/>
    </location>
</feature>
<dbReference type="Pfam" id="PF13460">
    <property type="entry name" value="NAD_binding_10"/>
    <property type="match status" value="1"/>
</dbReference>
<dbReference type="AlphaFoldDB" id="A0A381WMB8"/>
<organism evidence="2">
    <name type="scientific">marine metagenome</name>
    <dbReference type="NCBI Taxonomy" id="408172"/>
    <lineage>
        <taxon>unclassified sequences</taxon>
        <taxon>metagenomes</taxon>
        <taxon>ecological metagenomes</taxon>
    </lineage>
</organism>